<keyword evidence="1" id="KW-0238">DNA-binding</keyword>
<evidence type="ECO:0000256" key="2">
    <source>
        <dbReference type="PROSITE-ProRule" id="PRU00169"/>
    </source>
</evidence>
<dbReference type="GO" id="GO:0071111">
    <property type="term" value="F:cyclic-guanylate-specific phosphodiesterase activity"/>
    <property type="evidence" value="ECO:0007669"/>
    <property type="project" value="InterPro"/>
</dbReference>
<evidence type="ECO:0000256" key="1">
    <source>
        <dbReference type="ARBA" id="ARBA00023125"/>
    </source>
</evidence>
<evidence type="ECO:0000259" key="3">
    <source>
        <dbReference type="PROSITE" id="PS50043"/>
    </source>
</evidence>
<gene>
    <name evidence="6" type="ORF">JCM19235_1187</name>
</gene>
<feature type="domain" description="Response regulatory" evidence="4">
    <location>
        <begin position="2"/>
        <end position="122"/>
    </location>
</feature>
<dbReference type="Gene3D" id="3.40.50.2300">
    <property type="match status" value="2"/>
</dbReference>
<accession>A0A090RX17</accession>
<dbReference type="SMART" id="SM00052">
    <property type="entry name" value="EAL"/>
    <property type="match status" value="1"/>
</dbReference>
<comment type="caution">
    <text evidence="6">The sequence shown here is derived from an EMBL/GenBank/DDBJ whole genome shotgun (WGS) entry which is preliminary data.</text>
</comment>
<dbReference type="Proteomes" id="UP000029228">
    <property type="component" value="Unassembled WGS sequence"/>
</dbReference>
<dbReference type="Gene3D" id="1.10.10.10">
    <property type="entry name" value="Winged helix-like DNA-binding domain superfamily/Winged helix DNA-binding domain"/>
    <property type="match status" value="1"/>
</dbReference>
<feature type="modified residue" description="4-aspartylphosphate" evidence="2">
    <location>
        <position position="52"/>
    </location>
</feature>
<dbReference type="InterPro" id="IPR011006">
    <property type="entry name" value="CheY-like_superfamily"/>
</dbReference>
<keyword evidence="7" id="KW-1185">Reference proteome</keyword>
<dbReference type="PANTHER" id="PTHR33121">
    <property type="entry name" value="CYCLIC DI-GMP PHOSPHODIESTERASE PDEF"/>
    <property type="match status" value="1"/>
</dbReference>
<dbReference type="PRINTS" id="PR00038">
    <property type="entry name" value="HTHLUXR"/>
</dbReference>
<feature type="domain" description="HTH luxR-type" evidence="3">
    <location>
        <begin position="525"/>
        <end position="588"/>
    </location>
</feature>
<dbReference type="GO" id="GO:0006355">
    <property type="term" value="P:regulation of DNA-templated transcription"/>
    <property type="evidence" value="ECO:0007669"/>
    <property type="project" value="InterPro"/>
</dbReference>
<dbReference type="SMART" id="SM00421">
    <property type="entry name" value="HTH_LUXR"/>
    <property type="match status" value="1"/>
</dbReference>
<dbReference type="STRING" id="990268.JCM19235_1187"/>
<dbReference type="Gene3D" id="3.20.20.450">
    <property type="entry name" value="EAL domain"/>
    <property type="match status" value="1"/>
</dbReference>
<keyword evidence="2" id="KW-0597">Phosphoprotein</keyword>
<dbReference type="PROSITE" id="PS50043">
    <property type="entry name" value="HTH_LUXR_2"/>
    <property type="match status" value="1"/>
</dbReference>
<evidence type="ECO:0000259" key="4">
    <source>
        <dbReference type="PROSITE" id="PS50110"/>
    </source>
</evidence>
<dbReference type="GO" id="GO:0003677">
    <property type="term" value="F:DNA binding"/>
    <property type="evidence" value="ECO:0007669"/>
    <property type="project" value="UniProtKB-KW"/>
</dbReference>
<dbReference type="Pfam" id="PF00072">
    <property type="entry name" value="Response_reg"/>
    <property type="match status" value="2"/>
</dbReference>
<dbReference type="Pfam" id="PF00563">
    <property type="entry name" value="EAL"/>
    <property type="match status" value="1"/>
</dbReference>
<dbReference type="InterPro" id="IPR000792">
    <property type="entry name" value="Tscrpt_reg_LuxR_C"/>
</dbReference>
<dbReference type="InterPro" id="IPR036388">
    <property type="entry name" value="WH-like_DNA-bd_sf"/>
</dbReference>
<evidence type="ECO:0000313" key="6">
    <source>
        <dbReference type="EMBL" id="GAL19831.1"/>
    </source>
</evidence>
<dbReference type="InterPro" id="IPR050706">
    <property type="entry name" value="Cyclic-di-GMP_PDE-like"/>
</dbReference>
<dbReference type="PROSITE" id="PS50883">
    <property type="entry name" value="EAL"/>
    <property type="match status" value="1"/>
</dbReference>
<proteinExistence type="predicted"/>
<organism evidence="6 7">
    <name type="scientific">Vibrio maritimus</name>
    <dbReference type="NCBI Taxonomy" id="990268"/>
    <lineage>
        <taxon>Bacteria</taxon>
        <taxon>Pseudomonadati</taxon>
        <taxon>Pseudomonadota</taxon>
        <taxon>Gammaproteobacteria</taxon>
        <taxon>Vibrionales</taxon>
        <taxon>Vibrionaceae</taxon>
        <taxon>Vibrio</taxon>
    </lineage>
</organism>
<sequence>MNILIVEDDRIQAYRLKMDLYELGQVNITIAHSCNEALLAFKKLDFDLVFCDISLPDKDGIYFIEQISFKAKKIHLVLLSLAENRVLSLIEKVAHVLEFKKTSRIDKPYKLSQLKTLLLDSSGIRKKSIDNQTNYYFSESEVISAISRNEVDVHFQPQVDITTGTTKSVEALARWQHSDFGFLSAGAFIDSLTSDQALFLLFENTLRKSIEGIVSLSDVISLSVNVTHRDIQSVDFYNLIVTHCSDFQFPYERLTLELTESHMHLVSKQALVTLARLKLLGVRLSIDDLGSGYSSLIKLTQIPFDEIKIDKSFINGVCHDFQKTAIVQLLVNLSKQLNLTCIAEGVEDKETLEFTKTLGIDLSQGYFTGEPLSHVELKKRLSRETQSLHKVGDIDCLIIDDHTIVTAALKQAIKQCNFIRSVSSCVSINQAITKLSSHKYNLLLVDIKLGNESGFSIIEHLDSIGYKGSYVFMSGGTNPTYPFLSREKGALGYLDKAMEVNEFIQELYRIVSREDTSSSMQEACTSSPISQLSKREFEVLDLLVQGISNKTIANRLDLSEKTVSTYKSRLLEKLNCKSIIDVSRDYFM</sequence>
<dbReference type="AlphaFoldDB" id="A0A090RX17"/>
<dbReference type="CDD" id="cd00156">
    <property type="entry name" value="REC"/>
    <property type="match status" value="1"/>
</dbReference>
<evidence type="ECO:0000313" key="7">
    <source>
        <dbReference type="Proteomes" id="UP000029228"/>
    </source>
</evidence>
<dbReference type="InterPro" id="IPR001789">
    <property type="entry name" value="Sig_transdc_resp-reg_receiver"/>
</dbReference>
<dbReference type="SMART" id="SM00448">
    <property type="entry name" value="REC"/>
    <property type="match status" value="2"/>
</dbReference>
<feature type="domain" description="EAL" evidence="5">
    <location>
        <begin position="135"/>
        <end position="385"/>
    </location>
</feature>
<reference evidence="6 7" key="1">
    <citation type="submission" date="2014-09" db="EMBL/GenBank/DDBJ databases">
        <title>Vibrio maritimus JCM 19235. (C45) whole genome shotgun sequence.</title>
        <authorList>
            <person name="Sawabe T."/>
            <person name="Meirelles P."/>
            <person name="Nakanishi M."/>
            <person name="Sayaka M."/>
            <person name="Hattori M."/>
            <person name="Ohkuma M."/>
        </authorList>
    </citation>
    <scope>NUCLEOTIDE SEQUENCE [LARGE SCALE GENOMIC DNA]</scope>
    <source>
        <strain evidence="7">JCM19235</strain>
    </source>
</reference>
<dbReference type="SUPFAM" id="SSF141868">
    <property type="entry name" value="EAL domain-like"/>
    <property type="match status" value="1"/>
</dbReference>
<dbReference type="SUPFAM" id="SSF46894">
    <property type="entry name" value="C-terminal effector domain of the bipartite response regulators"/>
    <property type="match status" value="1"/>
</dbReference>
<name>A0A090RX17_9VIBR</name>
<dbReference type="InterPro" id="IPR035919">
    <property type="entry name" value="EAL_sf"/>
</dbReference>
<dbReference type="CDD" id="cd01948">
    <property type="entry name" value="EAL"/>
    <property type="match status" value="1"/>
</dbReference>
<feature type="modified residue" description="4-aspartylphosphate" evidence="2">
    <location>
        <position position="446"/>
    </location>
</feature>
<dbReference type="Pfam" id="PF00196">
    <property type="entry name" value="GerE"/>
    <property type="match status" value="1"/>
</dbReference>
<protein>
    <submittedName>
        <fullName evidence="6">Diguanylate cyclase</fullName>
    </submittedName>
</protein>
<dbReference type="EMBL" id="BBMR01000004">
    <property type="protein sequence ID" value="GAL19831.1"/>
    <property type="molecule type" value="Genomic_DNA"/>
</dbReference>
<dbReference type="GO" id="GO:0000160">
    <property type="term" value="P:phosphorelay signal transduction system"/>
    <property type="evidence" value="ECO:0007669"/>
    <property type="project" value="InterPro"/>
</dbReference>
<dbReference type="PANTHER" id="PTHR33121:SF71">
    <property type="entry name" value="OXYGEN SENSOR PROTEIN DOSP"/>
    <property type="match status" value="1"/>
</dbReference>
<dbReference type="InterPro" id="IPR016032">
    <property type="entry name" value="Sig_transdc_resp-reg_C-effctor"/>
</dbReference>
<dbReference type="PROSITE" id="PS50110">
    <property type="entry name" value="RESPONSE_REGULATORY"/>
    <property type="match status" value="2"/>
</dbReference>
<dbReference type="CDD" id="cd06170">
    <property type="entry name" value="LuxR_C_like"/>
    <property type="match status" value="1"/>
</dbReference>
<dbReference type="PROSITE" id="PS00622">
    <property type="entry name" value="HTH_LUXR_1"/>
    <property type="match status" value="1"/>
</dbReference>
<reference evidence="6 7" key="2">
    <citation type="submission" date="2014-09" db="EMBL/GenBank/DDBJ databases">
        <authorList>
            <consortium name="NBRP consortium"/>
            <person name="Sawabe T."/>
            <person name="Meirelles P."/>
            <person name="Nakanishi M."/>
            <person name="Sayaka M."/>
            <person name="Hattori M."/>
            <person name="Ohkuma M."/>
        </authorList>
    </citation>
    <scope>NUCLEOTIDE SEQUENCE [LARGE SCALE GENOMIC DNA]</scope>
    <source>
        <strain evidence="7">JCM19235</strain>
    </source>
</reference>
<evidence type="ECO:0000259" key="5">
    <source>
        <dbReference type="PROSITE" id="PS50883"/>
    </source>
</evidence>
<dbReference type="OrthoDB" id="9812358at2"/>
<feature type="domain" description="Response regulatory" evidence="4">
    <location>
        <begin position="395"/>
        <end position="511"/>
    </location>
</feature>
<dbReference type="InterPro" id="IPR001633">
    <property type="entry name" value="EAL_dom"/>
</dbReference>
<dbReference type="SUPFAM" id="SSF52172">
    <property type="entry name" value="CheY-like"/>
    <property type="match status" value="2"/>
</dbReference>